<sequence length="38" mass="4153">MTRKTSPTRPCQGAYHVVNPVRVAARRPDAATDPSEDT</sequence>
<dbReference type="EMBL" id="PGTZ01000009">
    <property type="protein sequence ID" value="PJI91083.1"/>
    <property type="molecule type" value="Genomic_DNA"/>
</dbReference>
<comment type="caution">
    <text evidence="1">The sequence shown here is derived from an EMBL/GenBank/DDBJ whole genome shotgun (WGS) entry which is preliminary data.</text>
</comment>
<keyword evidence="2" id="KW-1185">Reference proteome</keyword>
<evidence type="ECO:0000313" key="1">
    <source>
        <dbReference type="EMBL" id="PJI91083.1"/>
    </source>
</evidence>
<dbReference type="AlphaFoldDB" id="A0A2M8WJJ2"/>
<protein>
    <submittedName>
        <fullName evidence="1">Uncharacterized protein</fullName>
    </submittedName>
</protein>
<reference evidence="1 2" key="1">
    <citation type="submission" date="2017-11" db="EMBL/GenBank/DDBJ databases">
        <title>Genomic Encyclopedia of Archaeal and Bacterial Type Strains, Phase II (KMG-II): From Individual Species to Whole Genera.</title>
        <authorList>
            <person name="Goeker M."/>
        </authorList>
    </citation>
    <scope>NUCLEOTIDE SEQUENCE [LARGE SCALE GENOMIC DNA]</scope>
    <source>
        <strain evidence="1 2">DSM 22413</strain>
    </source>
</reference>
<accession>A0A2M8WJJ2</accession>
<organism evidence="1 2">
    <name type="scientific">Luteimicrobium subarcticum</name>
    <dbReference type="NCBI Taxonomy" id="620910"/>
    <lineage>
        <taxon>Bacteria</taxon>
        <taxon>Bacillati</taxon>
        <taxon>Actinomycetota</taxon>
        <taxon>Actinomycetes</taxon>
        <taxon>Micrococcales</taxon>
        <taxon>Luteimicrobium</taxon>
    </lineage>
</organism>
<gene>
    <name evidence="1" type="ORF">CLV34_2347</name>
</gene>
<evidence type="ECO:0000313" key="2">
    <source>
        <dbReference type="Proteomes" id="UP000231586"/>
    </source>
</evidence>
<dbReference type="Proteomes" id="UP000231586">
    <property type="component" value="Unassembled WGS sequence"/>
</dbReference>
<name>A0A2M8WJJ2_9MICO</name>
<proteinExistence type="predicted"/>